<evidence type="ECO:0000313" key="10">
    <source>
        <dbReference type="EMBL" id="GEP56681.1"/>
    </source>
</evidence>
<dbReference type="InterPro" id="IPR058626">
    <property type="entry name" value="MdtA-like_b-barrel"/>
</dbReference>
<dbReference type="PANTHER" id="PTHR30469">
    <property type="entry name" value="MULTIDRUG RESISTANCE PROTEIN MDTA"/>
    <property type="match status" value="1"/>
</dbReference>
<dbReference type="InterPro" id="IPR006143">
    <property type="entry name" value="RND_pump_MFP"/>
</dbReference>
<evidence type="ECO:0000259" key="8">
    <source>
        <dbReference type="Pfam" id="PF25944"/>
    </source>
</evidence>
<protein>
    <submittedName>
        <fullName evidence="10">Multidrug resistance protein</fullName>
    </submittedName>
</protein>
<evidence type="ECO:0000256" key="5">
    <source>
        <dbReference type="ARBA" id="ARBA00023136"/>
    </source>
</evidence>
<name>A0A512NCK5_9HYPH</name>
<dbReference type="Pfam" id="PF25989">
    <property type="entry name" value="YknX_C"/>
    <property type="match status" value="1"/>
</dbReference>
<dbReference type="InterPro" id="IPR058637">
    <property type="entry name" value="YknX-like_C"/>
</dbReference>
<dbReference type="GO" id="GO:1990281">
    <property type="term" value="C:efflux pump complex"/>
    <property type="evidence" value="ECO:0007669"/>
    <property type="project" value="TreeGrafter"/>
</dbReference>
<feature type="domain" description="Multidrug resistance protein MdtA-like barrel-sandwich hybrid" evidence="7">
    <location>
        <begin position="70"/>
        <end position="212"/>
    </location>
</feature>
<dbReference type="AlphaFoldDB" id="A0A512NCK5"/>
<dbReference type="GO" id="GO:0030313">
    <property type="term" value="C:cell envelope"/>
    <property type="evidence" value="ECO:0007669"/>
    <property type="project" value="UniProtKB-SubCell"/>
</dbReference>
<dbReference type="EMBL" id="BKAJ01000069">
    <property type="protein sequence ID" value="GEP56681.1"/>
    <property type="molecule type" value="Genomic_DNA"/>
</dbReference>
<comment type="similarity">
    <text evidence="2">Belongs to the membrane fusion protein (MFP) (TC 8.A.1) family.</text>
</comment>
<evidence type="ECO:0000259" key="7">
    <source>
        <dbReference type="Pfam" id="PF25917"/>
    </source>
</evidence>
<dbReference type="InterPro" id="IPR058625">
    <property type="entry name" value="MdtA-like_BSH"/>
</dbReference>
<keyword evidence="11" id="KW-1185">Reference proteome</keyword>
<evidence type="ECO:0000313" key="11">
    <source>
        <dbReference type="Proteomes" id="UP000321058"/>
    </source>
</evidence>
<evidence type="ECO:0000256" key="4">
    <source>
        <dbReference type="ARBA" id="ARBA00022519"/>
    </source>
</evidence>
<dbReference type="GO" id="GO:0015562">
    <property type="term" value="F:efflux transmembrane transporter activity"/>
    <property type="evidence" value="ECO:0007669"/>
    <property type="project" value="TreeGrafter"/>
</dbReference>
<dbReference type="Pfam" id="PF25876">
    <property type="entry name" value="HH_MFP_RND"/>
    <property type="match status" value="1"/>
</dbReference>
<dbReference type="Gene3D" id="2.40.30.170">
    <property type="match status" value="1"/>
</dbReference>
<dbReference type="NCBIfam" id="TIGR01730">
    <property type="entry name" value="RND_mfp"/>
    <property type="match status" value="1"/>
</dbReference>
<evidence type="ECO:0000259" key="9">
    <source>
        <dbReference type="Pfam" id="PF25989"/>
    </source>
</evidence>
<dbReference type="PANTHER" id="PTHR30469:SF36">
    <property type="entry name" value="BLL3903 PROTEIN"/>
    <property type="match status" value="1"/>
</dbReference>
<evidence type="ECO:0000256" key="2">
    <source>
        <dbReference type="ARBA" id="ARBA00009477"/>
    </source>
</evidence>
<proteinExistence type="inferred from homology"/>
<comment type="subcellular location">
    <subcellularLocation>
        <location evidence="1">Cell membrane</location>
    </subcellularLocation>
</comment>
<dbReference type="InterPro" id="IPR058624">
    <property type="entry name" value="MdtA-like_HH"/>
</dbReference>
<keyword evidence="5" id="KW-0472">Membrane</keyword>
<dbReference type="Pfam" id="PF25944">
    <property type="entry name" value="Beta-barrel_RND"/>
    <property type="match status" value="1"/>
</dbReference>
<dbReference type="OrthoDB" id="9783047at2"/>
<dbReference type="Gene3D" id="1.10.287.470">
    <property type="entry name" value="Helix hairpin bin"/>
    <property type="match status" value="1"/>
</dbReference>
<reference evidence="10 11" key="1">
    <citation type="submission" date="2019-07" db="EMBL/GenBank/DDBJ databases">
        <title>Whole genome shotgun sequence of Reyranella soli NBRC 108950.</title>
        <authorList>
            <person name="Hosoyama A."/>
            <person name="Uohara A."/>
            <person name="Ohji S."/>
            <person name="Ichikawa N."/>
        </authorList>
    </citation>
    <scope>NUCLEOTIDE SEQUENCE [LARGE SCALE GENOMIC DNA]</scope>
    <source>
        <strain evidence="10 11">NBRC 108950</strain>
    </source>
</reference>
<dbReference type="Pfam" id="PF25917">
    <property type="entry name" value="BSH_RND"/>
    <property type="match status" value="1"/>
</dbReference>
<dbReference type="Proteomes" id="UP000321058">
    <property type="component" value="Unassembled WGS sequence"/>
</dbReference>
<organism evidence="10 11">
    <name type="scientific">Reyranella soli</name>
    <dbReference type="NCBI Taxonomy" id="1230389"/>
    <lineage>
        <taxon>Bacteria</taxon>
        <taxon>Pseudomonadati</taxon>
        <taxon>Pseudomonadota</taxon>
        <taxon>Alphaproteobacteria</taxon>
        <taxon>Hyphomicrobiales</taxon>
        <taxon>Reyranellaceae</taxon>
        <taxon>Reyranella</taxon>
    </lineage>
</organism>
<evidence type="ECO:0000256" key="3">
    <source>
        <dbReference type="ARBA" id="ARBA00022475"/>
    </source>
</evidence>
<keyword evidence="3" id="KW-1003">Cell membrane</keyword>
<comment type="caution">
    <text evidence="10">The sequence shown here is derived from an EMBL/GenBank/DDBJ whole genome shotgun (WGS) entry which is preliminary data.</text>
</comment>
<dbReference type="SUPFAM" id="SSF111369">
    <property type="entry name" value="HlyD-like secretion proteins"/>
    <property type="match status" value="1"/>
</dbReference>
<dbReference type="FunFam" id="2.40.420.20:FF:000001">
    <property type="entry name" value="Efflux RND transporter periplasmic adaptor subunit"/>
    <property type="match status" value="1"/>
</dbReference>
<gene>
    <name evidence="10" type="ORF">RSO01_38470</name>
</gene>
<evidence type="ECO:0000259" key="6">
    <source>
        <dbReference type="Pfam" id="PF25876"/>
    </source>
</evidence>
<accession>A0A512NCK5</accession>
<feature type="domain" description="Multidrug resistance protein MdtA-like beta-barrel" evidence="8">
    <location>
        <begin position="217"/>
        <end position="298"/>
    </location>
</feature>
<evidence type="ECO:0000256" key="1">
    <source>
        <dbReference type="ARBA" id="ARBA00004236"/>
    </source>
</evidence>
<feature type="domain" description="Multidrug resistance protein MdtA-like alpha-helical hairpin" evidence="6">
    <location>
        <begin position="111"/>
        <end position="180"/>
    </location>
</feature>
<dbReference type="Gene3D" id="2.40.50.100">
    <property type="match status" value="1"/>
</dbReference>
<feature type="domain" description="YknX-like C-terminal permuted SH3-like" evidence="9">
    <location>
        <begin position="303"/>
        <end position="371"/>
    </location>
</feature>
<dbReference type="Gene3D" id="2.40.420.20">
    <property type="match status" value="1"/>
</dbReference>
<sequence length="377" mass="40736">MKNRILARMGAIAVLAVVVGAGYLFLQHTGRDRAAVAAMAQPAIPVSVAVAKTSNVPVYVRGIGTVQALNTAVIKTRVDGTIVKVSFQEGQDVKEGDPLFQIDPRPFQAVLDQASSNRAQNEAKLRGAQLDLERYLKTSAQGYEPIQIRDEQQARVDALKGQIAADEAVMHSARLNLIYADIRAPFDGRTGTRLVDVGNLVQASQATSLVSITQIKPIYVNFTVPQDVNEQVRRMQKAGPLVVIAYGGKDRELARGTLSVVDNQIETATGTLRLKATFENTDERLWPGQFVNVRLQLETRTDAVTVPQRAVMQGSSGYFCFVVRADGTAERRTIEIGAVQDGIAVIDSGVAPGDKVVIDGQFRLSDGTRVRAAEPAS</sequence>
<keyword evidence="4" id="KW-0997">Cell inner membrane</keyword>